<evidence type="ECO:0000256" key="1">
    <source>
        <dbReference type="SAM" id="MobiDB-lite"/>
    </source>
</evidence>
<feature type="compositionally biased region" description="Basic and acidic residues" evidence="1">
    <location>
        <begin position="128"/>
        <end position="152"/>
    </location>
</feature>
<dbReference type="EMBL" id="SBHS01000002">
    <property type="protein sequence ID" value="TWU78323.1"/>
    <property type="molecule type" value="Genomic_DNA"/>
</dbReference>
<feature type="compositionally biased region" description="Basic and acidic residues" evidence="1">
    <location>
        <begin position="42"/>
        <end position="56"/>
    </location>
</feature>
<feature type="region of interest" description="Disordered" evidence="1">
    <location>
        <begin position="1"/>
        <end position="167"/>
    </location>
</feature>
<feature type="compositionally biased region" description="Polar residues" evidence="1">
    <location>
        <begin position="1"/>
        <end position="15"/>
    </location>
</feature>
<evidence type="ECO:0000313" key="2">
    <source>
        <dbReference type="EMBL" id="TWU78323.1"/>
    </source>
</evidence>
<evidence type="ECO:0000313" key="3">
    <source>
        <dbReference type="Proteomes" id="UP000317257"/>
    </source>
</evidence>
<proteinExistence type="predicted"/>
<organism evidence="2 3">
    <name type="scientific">Metarhizium rileyi (strain RCEF 4871)</name>
    <name type="common">Nomuraea rileyi</name>
    <dbReference type="NCBI Taxonomy" id="1649241"/>
    <lineage>
        <taxon>Eukaryota</taxon>
        <taxon>Fungi</taxon>
        <taxon>Dikarya</taxon>
        <taxon>Ascomycota</taxon>
        <taxon>Pezizomycotina</taxon>
        <taxon>Sordariomycetes</taxon>
        <taxon>Hypocreomycetidae</taxon>
        <taxon>Hypocreales</taxon>
        <taxon>Clavicipitaceae</taxon>
        <taxon>Metarhizium</taxon>
    </lineage>
</organism>
<gene>
    <name evidence="2" type="ORF">ED733_008500</name>
</gene>
<sequence>MSSIQTRSGASSAGTKVNAGKNAPVKREAAGVVQSDSLAAESYRDDGEFAKNRDAEPGNASPRNNARSDAGASTAGDAPSYVQNQYISDKGGPHGKDLKEGGFDYKDVQDGIQKAFDSEPGSVNDPGRVAESKFEQKEAANPRVTASRDTDLKTGTVYDGLKRDVNV</sequence>
<accession>A0A5C6GNM0</accession>
<dbReference type="AlphaFoldDB" id="A0A5C6GNM0"/>
<protein>
    <submittedName>
        <fullName evidence="2">Uncharacterized protein</fullName>
    </submittedName>
</protein>
<feature type="compositionally biased region" description="Basic and acidic residues" evidence="1">
    <location>
        <begin position="91"/>
        <end position="109"/>
    </location>
</feature>
<dbReference type="Proteomes" id="UP000317257">
    <property type="component" value="Unassembled WGS sequence"/>
</dbReference>
<reference evidence="3" key="1">
    <citation type="submission" date="2018-12" db="EMBL/GenBank/DDBJ databases">
        <title>The complete genome of Metarhizium rileyi, a key fungal pathogen of Lepidoptera.</title>
        <authorList>
            <person name="Binneck E."/>
            <person name="Lastra C.C.L."/>
            <person name="Sosa-Gomez D.R."/>
        </authorList>
    </citation>
    <scope>NUCLEOTIDE SEQUENCE [LARGE SCALE GENOMIC DNA]</scope>
    <source>
        <strain evidence="3">Cep018-CH2</strain>
    </source>
</reference>
<name>A0A5C6GNM0_METRR</name>
<comment type="caution">
    <text evidence="2">The sequence shown here is derived from an EMBL/GenBank/DDBJ whole genome shotgun (WGS) entry which is preliminary data.</text>
</comment>